<comment type="similarity">
    <text evidence="2 9">Belongs to the intercrine beta (chemokine CC) family.</text>
</comment>
<keyword evidence="6" id="KW-1015">Disulfide bond</keyword>
<evidence type="ECO:0000256" key="1">
    <source>
        <dbReference type="ARBA" id="ARBA00004613"/>
    </source>
</evidence>
<reference evidence="13" key="2">
    <citation type="journal article" date="2008" name="BMC Genomics">
        <title>Extensive expansion and diversification of the chemokine gene family in zebrafish: identification of a novel chemokine subfamily CX.</title>
        <authorList>
            <person name="Nomiyama H."/>
            <person name="Hieshima K."/>
            <person name="Osada N."/>
            <person name="Kato-Unoki Y."/>
            <person name="Otsuka-Ono K."/>
            <person name="Takegawa S."/>
            <person name="Izawa T."/>
            <person name="Yoshizawa A."/>
            <person name="Kikuchi Y."/>
            <person name="Tanase S."/>
            <person name="Miura R."/>
            <person name="Kusuda J."/>
            <person name="Nakao M."/>
            <person name="Yoshie O."/>
        </authorList>
    </citation>
    <scope>NUCLEOTIDE SEQUENCE</scope>
    <source>
        <strain evidence="13">Tuebingen</strain>
    </source>
</reference>
<dbReference type="PANTHER" id="PTHR12015:SF183">
    <property type="entry name" value="C-C MOTIF CHEMOKINE 3"/>
    <property type="match status" value="1"/>
</dbReference>
<dbReference type="InterPro" id="IPR001811">
    <property type="entry name" value="Chemokine_IL8-like_dom"/>
</dbReference>
<evidence type="ECO:0000313" key="14">
    <source>
        <dbReference type="ZFIN" id="ZDB-GENE-140718-2"/>
    </source>
</evidence>
<evidence type="ECO:0000256" key="5">
    <source>
        <dbReference type="ARBA" id="ARBA00022729"/>
    </source>
</evidence>
<evidence type="ECO:0000259" key="10">
    <source>
        <dbReference type="SMART" id="SM00199"/>
    </source>
</evidence>
<gene>
    <name evidence="11 13 14" type="primary">ccl36.1</name>
    <name evidence="13" type="synonym">CCL-chr7a</name>
    <name evidence="13" type="synonym">CCL-CUi</name>
    <name evidence="13" type="synonym">CCL36ab</name>
</gene>
<dbReference type="Proteomes" id="UP000000437">
    <property type="component" value="Chromosome 7"/>
</dbReference>
<dbReference type="SMART" id="SM00199">
    <property type="entry name" value="SCY"/>
    <property type="match status" value="1"/>
</dbReference>
<accession>A0A8M1RSN7</accession>
<reference evidence="13" key="3">
    <citation type="journal article" date="2013" name="Genes Cells">
        <title>Systematic classification of vertebrate chemokines based on conserved synteny and evolutionary history.</title>
        <authorList>
            <person name="Nomiyama H."/>
            <person name="Osada N."/>
            <person name="Yoshie O."/>
        </authorList>
    </citation>
    <scope>NUCLEOTIDE SEQUENCE</scope>
    <source>
        <strain evidence="13">Tuebingen</strain>
    </source>
</reference>
<dbReference type="ZFIN" id="ZDB-GENE-140718-2">
    <property type="gene designation" value="ccl36.1"/>
</dbReference>
<evidence type="ECO:0000313" key="11">
    <source>
        <dbReference type="Ensembl" id="ENSDARP00000138949"/>
    </source>
</evidence>
<reference evidence="11 12" key="4">
    <citation type="journal article" date="2013" name="Nature">
        <title>The zebrafish reference genome sequence and its relationship to the human genome.</title>
        <authorList>
            <consortium name="Genome Reference Consortium Zebrafish"/>
            <person name="Howe K."/>
            <person name="Clark M.D."/>
            <person name="Torroja C.F."/>
            <person name="Torrance J."/>
            <person name="Berthelot C."/>
            <person name="Muffato M."/>
            <person name="Collins J.E."/>
            <person name="Humphray S."/>
            <person name="McLaren K."/>
            <person name="Matthews L."/>
            <person name="McLaren S."/>
            <person name="Sealy I."/>
            <person name="Caccamo M."/>
            <person name="Churcher C."/>
            <person name="Scott C."/>
            <person name="Barrett J.C."/>
            <person name="Koch R."/>
            <person name="Rauch G.J."/>
            <person name="White S."/>
            <person name="Chow W."/>
            <person name="Kilian B."/>
            <person name="Quintais L.T."/>
            <person name="Guerra-Assuncao J.A."/>
            <person name="Zhou Y."/>
            <person name="Gu Y."/>
            <person name="Yen J."/>
            <person name="Vogel J.H."/>
            <person name="Eyre T."/>
            <person name="Redmond S."/>
            <person name="Banerjee R."/>
            <person name="Chi J."/>
            <person name="Fu B."/>
            <person name="Langley E."/>
            <person name="Maguire S.F."/>
            <person name="Laird G.K."/>
            <person name="Lloyd D."/>
            <person name="Kenyon E."/>
            <person name="Donaldson S."/>
            <person name="Sehra H."/>
            <person name="Almeida-King J."/>
            <person name="Loveland J."/>
            <person name="Trevanion S."/>
            <person name="Jones M."/>
            <person name="Quail M."/>
            <person name="Willey D."/>
            <person name="Hunt A."/>
            <person name="Burton J."/>
            <person name="Sims S."/>
            <person name="McLay K."/>
            <person name="Plumb B."/>
            <person name="Davis J."/>
            <person name="Clee C."/>
            <person name="Oliver K."/>
            <person name="Clark R."/>
            <person name="Riddle C."/>
            <person name="Elliot D."/>
            <person name="Eliott D."/>
            <person name="Threadgold G."/>
            <person name="Harden G."/>
            <person name="Ware D."/>
            <person name="Begum S."/>
            <person name="Mortimore B."/>
            <person name="Mortimer B."/>
            <person name="Kerry G."/>
            <person name="Heath P."/>
            <person name="Phillimore B."/>
            <person name="Tracey A."/>
            <person name="Corby N."/>
            <person name="Dunn M."/>
            <person name="Johnson C."/>
            <person name="Wood J."/>
            <person name="Clark S."/>
            <person name="Pelan S."/>
            <person name="Griffiths G."/>
            <person name="Smith M."/>
            <person name="Glithero R."/>
            <person name="Howden P."/>
            <person name="Barker N."/>
            <person name="Lloyd C."/>
            <person name="Stevens C."/>
            <person name="Harley J."/>
            <person name="Holt K."/>
            <person name="Panagiotidis G."/>
            <person name="Lovell J."/>
            <person name="Beasley H."/>
            <person name="Henderson C."/>
            <person name="Gordon D."/>
            <person name="Auger K."/>
            <person name="Wright D."/>
            <person name="Collins J."/>
            <person name="Raisen C."/>
            <person name="Dyer L."/>
            <person name="Leung K."/>
            <person name="Robertson L."/>
            <person name="Ambridge K."/>
            <person name="Leongamornlert D."/>
            <person name="McGuire S."/>
            <person name="Gilderthorp R."/>
            <person name="Griffiths C."/>
            <person name="Manthravadi D."/>
            <person name="Nichol S."/>
            <person name="Barker G."/>
            <person name="Whitehead S."/>
            <person name="Kay M."/>
            <person name="Brown J."/>
            <person name="Murnane C."/>
            <person name="Gray E."/>
            <person name="Humphries M."/>
            <person name="Sycamore N."/>
            <person name="Barker D."/>
            <person name="Saunders D."/>
            <person name="Wallis J."/>
            <person name="Babbage A."/>
            <person name="Hammond S."/>
            <person name="Mashreghi-Mohammadi M."/>
            <person name="Barr L."/>
            <person name="Martin S."/>
            <person name="Wray P."/>
            <person name="Ellington A."/>
            <person name="Matthews N."/>
            <person name="Ellwood M."/>
            <person name="Woodmansey R."/>
            <person name="Clark G."/>
            <person name="Cooper J."/>
            <person name="Cooper J."/>
            <person name="Tromans A."/>
            <person name="Grafham D."/>
            <person name="Skuce C."/>
            <person name="Pandian R."/>
            <person name="Andrews R."/>
            <person name="Harrison E."/>
            <person name="Kimberley A."/>
            <person name="Garnett J."/>
            <person name="Fosker N."/>
            <person name="Hall R."/>
            <person name="Garner P."/>
            <person name="Kelly D."/>
            <person name="Bird C."/>
            <person name="Palmer S."/>
            <person name="Gehring I."/>
            <person name="Berger A."/>
            <person name="Dooley C.M."/>
            <person name="Ersan-Urun Z."/>
            <person name="Eser C."/>
            <person name="Geiger H."/>
            <person name="Geisler M."/>
            <person name="Karotki L."/>
            <person name="Kirn A."/>
            <person name="Konantz J."/>
            <person name="Konantz M."/>
            <person name="Oberlander M."/>
            <person name="Rudolph-Geiger S."/>
            <person name="Teucke M."/>
            <person name="Lanz C."/>
            <person name="Raddatz G."/>
            <person name="Osoegawa K."/>
            <person name="Zhu B."/>
            <person name="Rapp A."/>
            <person name="Widaa S."/>
            <person name="Langford C."/>
            <person name="Yang F."/>
            <person name="Schuster S.C."/>
            <person name="Carter N.P."/>
            <person name="Harrow J."/>
            <person name="Ning Z."/>
            <person name="Herrero J."/>
            <person name="Searle S.M."/>
            <person name="Enright A."/>
            <person name="Geisler R."/>
            <person name="Plasterk R.H."/>
            <person name="Lee C."/>
            <person name="Westerfield M."/>
            <person name="de Jong P.J."/>
            <person name="Zon L.I."/>
            <person name="Postlethwait J.H."/>
            <person name="Nusslein-Volhard C."/>
            <person name="Hubbard T.J."/>
            <person name="Roest Crollius H."/>
            <person name="Rogers J."/>
            <person name="Stemple D.L."/>
        </authorList>
    </citation>
    <scope>NUCLEOTIDE SEQUENCE [LARGE SCALE GENOMIC DNA]</scope>
    <source>
        <strain evidence="11 12">Tuebingen</strain>
    </source>
</reference>
<dbReference type="CTD" id="100537088"/>
<evidence type="ECO:0000256" key="8">
    <source>
        <dbReference type="ARBA" id="ARBA00046726"/>
    </source>
</evidence>
<reference evidence="13" key="7">
    <citation type="journal article" date="2020" name="Biomolecules">
        <title>Validation of a Novel Zebrafish Model of Dengue Virus (DENV-3) Pathology Using the Pentaherbal Medicine Denguenil Vati.</title>
        <authorList>
            <person name="Balkrishna A."/>
            <person name="Solleti S.K."/>
            <person name="Verma S."/>
            <person name="Varshney A."/>
        </authorList>
    </citation>
    <scope>NUCLEOTIDE SEQUENCE</scope>
    <source>
        <strain evidence="13">Tuebingen</strain>
    </source>
</reference>
<evidence type="ECO:0000256" key="6">
    <source>
        <dbReference type="ARBA" id="ARBA00023157"/>
    </source>
</evidence>
<reference evidence="13" key="6">
    <citation type="journal article" date="2018" name="Proc. Natl. Acad. Sci. U.S.A.">
        <title>Chemokine C-C motif ligand 33 is a key regulator of teleost fish barbel development.</title>
        <authorList>
            <person name="Zhou T."/>
            <person name="Li N."/>
            <person name="Jin Y."/>
            <person name="Zeng Q."/>
            <person name="Prabowo W."/>
            <person name="Liu Y."/>
            <person name="Tian C."/>
            <person name="Bao L."/>
            <person name="Liu S."/>
            <person name="Yuan Z."/>
            <person name="Fu Q."/>
            <person name="Gao S."/>
            <person name="Gao D."/>
            <person name="Dunham R."/>
            <person name="Shubin N.H."/>
            <person name="Liu Z."/>
        </authorList>
    </citation>
    <scope>NUCLEOTIDE SEQUENCE</scope>
    <source>
        <strain evidence="13">Tuebingen</strain>
    </source>
</reference>
<dbReference type="CDD" id="cd00272">
    <property type="entry name" value="Chemokine_CC"/>
    <property type="match status" value="1"/>
</dbReference>
<evidence type="ECO:0000256" key="2">
    <source>
        <dbReference type="ARBA" id="ARBA00010868"/>
    </source>
</evidence>
<dbReference type="EMBL" id="BX908792">
    <property type="status" value="NOT_ANNOTATED_CDS"/>
    <property type="molecule type" value="Genomic_DNA"/>
</dbReference>
<dbReference type="InterPro" id="IPR039809">
    <property type="entry name" value="Chemokine_b/g/d"/>
</dbReference>
<feature type="chain" id="PRO_5043058442" description="C-C motif chemokine" evidence="9 13">
    <location>
        <begin position="21"/>
        <end position="93"/>
    </location>
</feature>
<organism evidence="11">
    <name type="scientific">Danio rerio</name>
    <name type="common">Zebrafish</name>
    <name type="synonym">Brachydanio rerio</name>
    <dbReference type="NCBI Taxonomy" id="7955"/>
    <lineage>
        <taxon>Eukaryota</taxon>
        <taxon>Metazoa</taxon>
        <taxon>Chordata</taxon>
        <taxon>Craniata</taxon>
        <taxon>Vertebrata</taxon>
        <taxon>Euteleostomi</taxon>
        <taxon>Actinopterygii</taxon>
        <taxon>Neopterygii</taxon>
        <taxon>Teleostei</taxon>
        <taxon>Ostariophysi</taxon>
        <taxon>Cypriniformes</taxon>
        <taxon>Danionidae</taxon>
        <taxon>Danioninae</taxon>
        <taxon>Danio</taxon>
    </lineage>
</organism>
<comment type="subunit">
    <text evidence="8">Self-associates. Also heterodimer of MIP-1-alpha(4-69) and MIP-1-beta(3-69). Interacts with CCR1.</text>
</comment>
<dbReference type="GO" id="GO:0005615">
    <property type="term" value="C:extracellular space"/>
    <property type="evidence" value="ECO:0007669"/>
    <property type="project" value="UniProtKB-KW"/>
</dbReference>
<evidence type="ECO:0000256" key="4">
    <source>
        <dbReference type="ARBA" id="ARBA00022525"/>
    </source>
</evidence>
<dbReference type="OrthoDB" id="8934837at2759"/>
<comment type="subcellular location">
    <subcellularLocation>
        <location evidence="1 9">Secreted</location>
    </subcellularLocation>
</comment>
<evidence type="ECO:0000256" key="3">
    <source>
        <dbReference type="ARBA" id="ARBA00022514"/>
    </source>
</evidence>
<proteinExistence type="inferred from homology"/>
<keyword evidence="3 9" id="KW-0202">Cytokine</keyword>
<dbReference type="KEGG" id="dre:100537088"/>
<dbReference type="PANTHER" id="PTHR12015">
    <property type="entry name" value="SMALL INDUCIBLE CYTOKINE A"/>
    <property type="match status" value="1"/>
</dbReference>
<dbReference type="PROSITE" id="PS00472">
    <property type="entry name" value="SMALL_CYTOKINES_CC"/>
    <property type="match status" value="1"/>
</dbReference>
<feature type="domain" description="Chemokine interleukin-8-like" evidence="10">
    <location>
        <begin position="30"/>
        <end position="88"/>
    </location>
</feature>
<sequence length="93" mass="10569">MGHYCVYLLVGLLAITFLQADVMGNHANTPDACCFTFFKRKIHPSKINSYNPTRVDCTLPGVIFVTQKGLRLCVEPKLNWVKKTIQIIDDRNI</sequence>
<keyword evidence="9" id="KW-0145">Chemotaxis</keyword>
<reference evidence="13" key="1">
    <citation type="journal article" date="2006" name="J. Immunol.">
        <title>Defining the origins and evolution of the chemokine/chemokine receptor system.</title>
        <authorList>
            <person name="DeVries M.E."/>
            <person name="Kelvin A.A."/>
            <person name="Xu L."/>
            <person name="Ran L."/>
            <person name="Robinson J."/>
            <person name="Kelvin D.J."/>
        </authorList>
    </citation>
    <scope>NUCLEOTIDE SEQUENCE</scope>
    <source>
        <strain evidence="13">Tuebingen</strain>
    </source>
</reference>
<keyword evidence="4 9" id="KW-0964">Secreted</keyword>
<dbReference type="Ensembl" id="ENSDART00000161856.2">
    <property type="protein sequence ID" value="ENSDARP00000138949.1"/>
    <property type="gene ID" value="ENSDARG00000105263.2"/>
</dbReference>
<dbReference type="Bgee" id="ENSDARG00000105263">
    <property type="expression patterns" value="Expressed in intestine and 15 other cell types or tissues"/>
</dbReference>
<dbReference type="FunFam" id="2.40.50.40:FF:000002">
    <property type="entry name" value="C-C motif chemokine"/>
    <property type="match status" value="1"/>
</dbReference>
<dbReference type="OMA" id="VAFINDY"/>
<reference evidence="11" key="5">
    <citation type="submission" date="2015-06" db="UniProtKB">
        <authorList>
            <consortium name="Ensembl"/>
        </authorList>
    </citation>
    <scope>IDENTIFICATION</scope>
    <source>
        <strain evidence="11">Tuebingen</strain>
    </source>
</reference>
<dbReference type="GeneTree" id="ENSGT01120000272318"/>
<accession>A0A0G2L2I4</accession>
<dbReference type="GO" id="GO:0008009">
    <property type="term" value="F:chemokine activity"/>
    <property type="evidence" value="ECO:0007669"/>
    <property type="project" value="InterPro"/>
</dbReference>
<dbReference type="AGR" id="ZFIN:ZDB-GENE-140718-2"/>
<keyword evidence="12" id="KW-1185">Reference proteome</keyword>
<dbReference type="STRING" id="7955.ENSDARP00000138949"/>
<dbReference type="GO" id="GO:0006955">
    <property type="term" value="P:immune response"/>
    <property type="evidence" value="ECO:0007669"/>
    <property type="project" value="InterPro"/>
</dbReference>
<feature type="signal peptide" evidence="9">
    <location>
        <begin position="1"/>
        <end position="20"/>
    </location>
</feature>
<dbReference type="AlphaFoldDB" id="A0A0G2L2I4"/>
<dbReference type="RefSeq" id="NP_001373675.1">
    <property type="nucleotide sequence ID" value="NM_001386746.1"/>
</dbReference>
<reference evidence="13" key="8">
    <citation type="submission" date="2025-04" db="UniProtKB">
        <authorList>
            <consortium name="RefSeq"/>
        </authorList>
    </citation>
    <scope>IDENTIFICATION</scope>
    <source>
        <strain evidence="13">Tuebingen</strain>
    </source>
</reference>
<dbReference type="SUPFAM" id="SSF54117">
    <property type="entry name" value="Interleukin 8-like chemokines"/>
    <property type="match status" value="1"/>
</dbReference>
<keyword evidence="5 9" id="KW-0732">Signal</keyword>
<dbReference type="Pfam" id="PF00048">
    <property type="entry name" value="IL8"/>
    <property type="match status" value="1"/>
</dbReference>
<dbReference type="SMR" id="A0A0G2L2I4"/>
<dbReference type="GeneID" id="100537088"/>
<dbReference type="InterPro" id="IPR036048">
    <property type="entry name" value="Interleukin_8-like_sf"/>
</dbReference>
<name>A0A0G2L2I4_DANRE</name>
<comment type="function">
    <text evidence="7">Monokine with inflammatory and chemokinetic properties. Binds to CCR1, CCR4 and CCR5. One of the major HIV-suppressive factors produced by CD8+ T-cells. Recombinant MIP-1-alpha induces a dose-dependent inhibition of different strains of HIV-1, HIV-2, and simian immunodeficiency virus (SIV).</text>
</comment>
<evidence type="ECO:0000256" key="7">
    <source>
        <dbReference type="ARBA" id="ARBA00044740"/>
    </source>
</evidence>
<evidence type="ECO:0000313" key="12">
    <source>
        <dbReference type="Proteomes" id="UP000000437"/>
    </source>
</evidence>
<evidence type="ECO:0000313" key="13">
    <source>
        <dbReference type="RefSeq" id="NP_001373675.1"/>
    </source>
</evidence>
<dbReference type="InterPro" id="IPR000827">
    <property type="entry name" value="Chemokine_CC_CS"/>
</dbReference>
<dbReference type="Gene3D" id="2.40.50.40">
    <property type="match status" value="1"/>
</dbReference>
<evidence type="ECO:0000256" key="9">
    <source>
        <dbReference type="RuleBase" id="RU361150"/>
    </source>
</evidence>
<protein>
    <recommendedName>
        <fullName evidence="9">C-C motif chemokine</fullName>
    </recommendedName>
</protein>